<dbReference type="Proteomes" id="UP001063228">
    <property type="component" value="Chromosome"/>
</dbReference>
<proteinExistence type="predicted"/>
<sequence>MKDLLNVMPLRDKPKHHQGVKEKTLIEKALAPDGIPGEILVSALKPINENKPANPSRNTLKRLLALLFAWRNSNVPTDRNLRHRNNGPAALQGPKR</sequence>
<dbReference type="EMBL" id="CP081201">
    <property type="protein sequence ID" value="UXZ98353.1"/>
    <property type="molecule type" value="Genomic_DNA"/>
</dbReference>
<accession>A0ABY6FKB9</accession>
<reference evidence="2" key="1">
    <citation type="submission" date="2021-08" db="EMBL/GenBank/DDBJ databases">
        <title>Complete genome sequence of Pseudomonas phytophila.</title>
        <authorList>
            <person name="Weir B.S."/>
            <person name="Templeton M.D."/>
            <person name="Arshed S."/>
            <person name="Andersen M.T."/>
            <person name="Jayaraman J."/>
        </authorList>
    </citation>
    <scope>NUCLEOTIDE SEQUENCE</scope>
    <source>
        <strain evidence="2">ICMP 23753</strain>
    </source>
</reference>
<name>A0ABY6FKB9_9PSED</name>
<evidence type="ECO:0000313" key="2">
    <source>
        <dbReference type="EMBL" id="UXZ98353.1"/>
    </source>
</evidence>
<protein>
    <submittedName>
        <fullName evidence="2">Uncharacterized protein</fullName>
    </submittedName>
</protein>
<dbReference type="RefSeq" id="WP_263271440.1">
    <property type="nucleotide sequence ID" value="NZ_CP081201.1"/>
</dbReference>
<feature type="region of interest" description="Disordered" evidence="1">
    <location>
        <begin position="76"/>
        <end position="96"/>
    </location>
</feature>
<keyword evidence="3" id="KW-1185">Reference proteome</keyword>
<feature type="region of interest" description="Disordered" evidence="1">
    <location>
        <begin position="1"/>
        <end position="20"/>
    </location>
</feature>
<gene>
    <name evidence="2" type="ORF">K3169_11055</name>
</gene>
<evidence type="ECO:0000256" key="1">
    <source>
        <dbReference type="SAM" id="MobiDB-lite"/>
    </source>
</evidence>
<evidence type="ECO:0000313" key="3">
    <source>
        <dbReference type="Proteomes" id="UP001063228"/>
    </source>
</evidence>
<organism evidence="2 3">
    <name type="scientific">Pseudomonas phytophila</name>
    <dbReference type="NCBI Taxonomy" id="2867264"/>
    <lineage>
        <taxon>Bacteria</taxon>
        <taxon>Pseudomonadati</taxon>
        <taxon>Pseudomonadota</taxon>
        <taxon>Gammaproteobacteria</taxon>
        <taxon>Pseudomonadales</taxon>
        <taxon>Pseudomonadaceae</taxon>
        <taxon>Pseudomonas</taxon>
    </lineage>
</organism>